<protein>
    <submittedName>
        <fullName evidence="1">Uncharacterized protein</fullName>
    </submittedName>
</protein>
<dbReference type="AlphaFoldDB" id="A0A2T3HIY0"/>
<dbReference type="EMBL" id="PYLS01000006">
    <property type="protein sequence ID" value="PST82390.1"/>
    <property type="molecule type" value="Genomic_DNA"/>
</dbReference>
<proteinExistence type="predicted"/>
<evidence type="ECO:0000313" key="2">
    <source>
        <dbReference type="Proteomes" id="UP000240912"/>
    </source>
</evidence>
<name>A0A2T3HIY0_9SPHI</name>
<keyword evidence="2" id="KW-1185">Reference proteome</keyword>
<sequence length="159" mass="17888">MVLNCCGFVAKGNLPAFLQVSKQKNSMKNSFFAITTLLLFIFSACSKDKDQGVPEENLSPIIQTELPASVNSLDPIQFNVHHLVFNGCGRYDRAVTKADGKTITITFLAKYADGFCTMDVPTRVTPYTFVPKEKGTYTFRFRSGHKSEEKYIEQQLEVR</sequence>
<dbReference type="Proteomes" id="UP000240912">
    <property type="component" value="Unassembled WGS sequence"/>
</dbReference>
<dbReference type="OrthoDB" id="660065at2"/>
<organism evidence="1 2">
    <name type="scientific">Pedobacter yulinensis</name>
    <dbReference type="NCBI Taxonomy" id="2126353"/>
    <lineage>
        <taxon>Bacteria</taxon>
        <taxon>Pseudomonadati</taxon>
        <taxon>Bacteroidota</taxon>
        <taxon>Sphingobacteriia</taxon>
        <taxon>Sphingobacteriales</taxon>
        <taxon>Sphingobacteriaceae</taxon>
        <taxon>Pedobacter</taxon>
    </lineage>
</organism>
<comment type="caution">
    <text evidence="1">The sequence shown here is derived from an EMBL/GenBank/DDBJ whole genome shotgun (WGS) entry which is preliminary data.</text>
</comment>
<reference evidence="1 2" key="1">
    <citation type="submission" date="2018-03" db="EMBL/GenBank/DDBJ databases">
        <authorList>
            <person name="Keele B.F."/>
        </authorList>
    </citation>
    <scope>NUCLEOTIDE SEQUENCE [LARGE SCALE GENOMIC DNA]</scope>
    <source>
        <strain evidence="1 2">YL28-9</strain>
    </source>
</reference>
<gene>
    <name evidence="1" type="ORF">C7T94_16575</name>
</gene>
<evidence type="ECO:0000313" key="1">
    <source>
        <dbReference type="EMBL" id="PST82390.1"/>
    </source>
</evidence>
<accession>A0A2T3HIY0</accession>